<dbReference type="AlphaFoldDB" id="A0A9P4KIW3"/>
<accession>A0A9P4KIW3</accession>
<keyword evidence="1" id="KW-0472">Membrane</keyword>
<keyword evidence="1" id="KW-0812">Transmembrane</keyword>
<organism evidence="2 3">
    <name type="scientific">Lojkania enalia</name>
    <dbReference type="NCBI Taxonomy" id="147567"/>
    <lineage>
        <taxon>Eukaryota</taxon>
        <taxon>Fungi</taxon>
        <taxon>Dikarya</taxon>
        <taxon>Ascomycota</taxon>
        <taxon>Pezizomycotina</taxon>
        <taxon>Dothideomycetes</taxon>
        <taxon>Pleosporomycetidae</taxon>
        <taxon>Pleosporales</taxon>
        <taxon>Pleosporales incertae sedis</taxon>
        <taxon>Lojkania</taxon>
    </lineage>
</organism>
<dbReference type="EMBL" id="ML986590">
    <property type="protein sequence ID" value="KAF2267580.1"/>
    <property type="molecule type" value="Genomic_DNA"/>
</dbReference>
<evidence type="ECO:0000256" key="1">
    <source>
        <dbReference type="SAM" id="Phobius"/>
    </source>
</evidence>
<sequence length="212" mass="23357">CGPNCTITAKKPTTWYWYPYSFTESIIAATLIVIVNTIYNTTTTSLKLAELPSGYTLPPTNADGTHVSMVTYPRSGNVETTAVAFPTEFVWWDDGYTWSGTLETSLPGQTGSSCMTATDYTVMPHPSYPQPAVSMPTHEVGPDPQGLFFKPTIHVGVVSDYKMTGYLDVSAWQQCSMELPVFPMLPAFTARFMTETVTSYDDTKHEETASAR</sequence>
<feature type="non-terminal residue" evidence="2">
    <location>
        <position position="1"/>
    </location>
</feature>
<evidence type="ECO:0000313" key="2">
    <source>
        <dbReference type="EMBL" id="KAF2267580.1"/>
    </source>
</evidence>
<keyword evidence="3" id="KW-1185">Reference proteome</keyword>
<dbReference type="OrthoDB" id="3945824at2759"/>
<proteinExistence type="predicted"/>
<gene>
    <name evidence="2" type="ORF">CC78DRAFT_419641</name>
</gene>
<reference evidence="3" key="1">
    <citation type="journal article" date="2020" name="Stud. Mycol.">
        <title>101 Dothideomycetes genomes: A test case for predicting lifestyles and emergence of pathogens.</title>
        <authorList>
            <person name="Haridas S."/>
            <person name="Albert R."/>
            <person name="Binder M."/>
            <person name="Bloem J."/>
            <person name="LaButti K."/>
            <person name="Salamov A."/>
            <person name="Andreopoulos B."/>
            <person name="Baker S."/>
            <person name="Barry K."/>
            <person name="Bills G."/>
            <person name="Bluhm B."/>
            <person name="Cannon C."/>
            <person name="Castanera R."/>
            <person name="Culley D."/>
            <person name="Daum C."/>
            <person name="Ezra D."/>
            <person name="Gonzalez J."/>
            <person name="Henrissat B."/>
            <person name="Kuo A."/>
            <person name="Liang C."/>
            <person name="Lipzen A."/>
            <person name="Lutzoni F."/>
            <person name="Magnuson J."/>
            <person name="Mondo S."/>
            <person name="Nolan M."/>
            <person name="Ohm R."/>
            <person name="Pangilinan J."/>
            <person name="Park H.-J."/>
            <person name="Ramirez L."/>
            <person name="Alfaro M."/>
            <person name="Sun H."/>
            <person name="Tritt A."/>
            <person name="Yoshinaga Y."/>
            <person name="Zwiers L.-H."/>
            <person name="Turgeon B."/>
            <person name="Goodwin S."/>
            <person name="Spatafora J."/>
            <person name="Crous P."/>
            <person name="Grigoriev I."/>
        </authorList>
    </citation>
    <scope>NUCLEOTIDE SEQUENCE [LARGE SCALE GENOMIC DNA]</scope>
    <source>
        <strain evidence="3">CBS 304.66</strain>
    </source>
</reference>
<feature type="non-terminal residue" evidence="2">
    <location>
        <position position="212"/>
    </location>
</feature>
<dbReference type="Proteomes" id="UP000800093">
    <property type="component" value="Unassembled WGS sequence"/>
</dbReference>
<evidence type="ECO:0000313" key="3">
    <source>
        <dbReference type="Proteomes" id="UP000800093"/>
    </source>
</evidence>
<keyword evidence="1" id="KW-1133">Transmembrane helix</keyword>
<feature type="transmembrane region" description="Helical" evidence="1">
    <location>
        <begin position="17"/>
        <end position="39"/>
    </location>
</feature>
<comment type="caution">
    <text evidence="2">The sequence shown here is derived from an EMBL/GenBank/DDBJ whole genome shotgun (WGS) entry which is preliminary data.</text>
</comment>
<protein>
    <submittedName>
        <fullName evidence="2">Uncharacterized protein</fullName>
    </submittedName>
</protein>
<name>A0A9P4KIW3_9PLEO</name>